<evidence type="ECO:0000256" key="1">
    <source>
        <dbReference type="ARBA" id="ARBA00022679"/>
    </source>
</evidence>
<dbReference type="InterPro" id="IPR029035">
    <property type="entry name" value="DHS-like_NAD/FAD-binding_dom"/>
</dbReference>
<protein>
    <recommendedName>
        <fullName evidence="3">NAD-dependent protein deacylase</fullName>
        <ecNumber evidence="3">2.3.1.286</ecNumber>
    </recommendedName>
    <alternativeName>
        <fullName evidence="3">Regulatory protein SIR2 homolog</fullName>
    </alternativeName>
</protein>
<dbReference type="SUPFAM" id="SSF52467">
    <property type="entry name" value="DHS-like NAD/FAD-binding domain"/>
    <property type="match status" value="1"/>
</dbReference>
<feature type="binding site" evidence="3 4">
    <location>
        <position position="220"/>
    </location>
    <ligand>
        <name>Zn(2+)</name>
        <dbReference type="ChEBI" id="CHEBI:29105"/>
    </ligand>
</feature>
<keyword evidence="3 4" id="KW-0862">Zinc</keyword>
<feature type="binding site" evidence="3">
    <location>
        <begin position="173"/>
        <end position="176"/>
    </location>
    <ligand>
        <name>NAD(+)</name>
        <dbReference type="ChEBI" id="CHEBI:57540"/>
    </ligand>
</feature>
<dbReference type="NCBIfam" id="NF001753">
    <property type="entry name" value="PRK00481.1-3"/>
    <property type="match status" value="1"/>
</dbReference>
<organism evidence="6 7">
    <name type="scientific">Gemmatimonas aurantiaca (strain DSM 14586 / JCM 11422 / NBRC 100505 / T-27)</name>
    <dbReference type="NCBI Taxonomy" id="379066"/>
    <lineage>
        <taxon>Bacteria</taxon>
        <taxon>Pseudomonadati</taxon>
        <taxon>Gemmatimonadota</taxon>
        <taxon>Gemmatimonadia</taxon>
        <taxon>Gemmatimonadales</taxon>
        <taxon>Gemmatimonadaceae</taxon>
        <taxon>Gemmatimonas</taxon>
    </lineage>
</organism>
<feature type="binding site" evidence="3">
    <location>
        <position position="305"/>
    </location>
    <ligand>
        <name>NAD(+)</name>
        <dbReference type="ChEBI" id="CHEBI:57540"/>
    </ligand>
</feature>
<dbReference type="InterPro" id="IPR027546">
    <property type="entry name" value="Sirtuin_class_III"/>
</dbReference>
<dbReference type="HAMAP" id="MF_01121">
    <property type="entry name" value="Sirtuin_ClassIII"/>
    <property type="match status" value="1"/>
</dbReference>
<comment type="caution">
    <text evidence="3">Lacks conserved residue(s) required for the propagation of feature annotation.</text>
</comment>
<dbReference type="GO" id="GO:0005737">
    <property type="term" value="C:cytoplasm"/>
    <property type="evidence" value="ECO:0007669"/>
    <property type="project" value="UniProtKB-SubCell"/>
</dbReference>
<dbReference type="InterPro" id="IPR026590">
    <property type="entry name" value="Ssirtuin_cat_dom"/>
</dbReference>
<keyword evidence="1" id="KW-0808">Transferase</keyword>
<dbReference type="InterPro" id="IPR026591">
    <property type="entry name" value="Sirtuin_cat_small_dom_sf"/>
</dbReference>
<dbReference type="EMBL" id="AP009153">
    <property type="protein sequence ID" value="BAH39403.1"/>
    <property type="molecule type" value="Genomic_DNA"/>
</dbReference>
<dbReference type="Pfam" id="PF02146">
    <property type="entry name" value="SIR2"/>
    <property type="match status" value="1"/>
</dbReference>
<evidence type="ECO:0000256" key="3">
    <source>
        <dbReference type="HAMAP-Rule" id="MF_01121"/>
    </source>
</evidence>
<feature type="active site" description="Proton acceptor" evidence="3 4">
    <location>
        <position position="191"/>
    </location>
</feature>
<dbReference type="PANTHER" id="PTHR11085:SF4">
    <property type="entry name" value="NAD-DEPENDENT PROTEIN DEACYLASE"/>
    <property type="match status" value="1"/>
</dbReference>
<dbReference type="GO" id="GO:0036054">
    <property type="term" value="F:protein-malonyllysine demalonylase activity"/>
    <property type="evidence" value="ECO:0007669"/>
    <property type="project" value="InterPro"/>
</dbReference>
<name>C1AAZ7_GEMAT</name>
<comment type="catalytic activity">
    <reaction evidence="3">
        <text>N(6)-acetyl-L-lysyl-[protein] + NAD(+) + H2O = 2''-O-acetyl-ADP-D-ribose + nicotinamide + L-lysyl-[protein]</text>
        <dbReference type="Rhea" id="RHEA:43636"/>
        <dbReference type="Rhea" id="RHEA-COMP:9752"/>
        <dbReference type="Rhea" id="RHEA-COMP:10731"/>
        <dbReference type="ChEBI" id="CHEBI:15377"/>
        <dbReference type="ChEBI" id="CHEBI:17154"/>
        <dbReference type="ChEBI" id="CHEBI:29969"/>
        <dbReference type="ChEBI" id="CHEBI:57540"/>
        <dbReference type="ChEBI" id="CHEBI:61930"/>
        <dbReference type="ChEBI" id="CHEBI:83767"/>
        <dbReference type="EC" id="2.3.1.286"/>
    </reaction>
</comment>
<comment type="function">
    <text evidence="3">NAD-dependent lysine deacetylase and desuccinylase that specifically removes acetyl and succinyl groups on target proteins. Modulates the activities of several proteins which are inactive in their acylated form.</text>
</comment>
<feature type="binding site" evidence="3">
    <location>
        <begin position="260"/>
        <end position="262"/>
    </location>
    <ligand>
        <name>NAD(+)</name>
        <dbReference type="ChEBI" id="CHEBI:57540"/>
    </ligand>
</feature>
<sequence>MSQPRGPAGAARAFRCQPGISDGRNGCVTFLVVSFWCRRGPCCIVGDLMVPPDPTPHRRRVASPPPTDPQTRAEALSVAAKALRAAEHVCVLTGAGISAESGIPTFREAQTGLWAKFSPQELATPQAFASHPSRVWQWYAMRRAMVRAAQPNPGHAALLSLALRVAHCTIVTQNVDDLHERSGVREPIRLHGSLMHIRCSQGCAGSVPAPEEATAEVPKCPQCGGLMRPDVVWFGEGLPMGPFGAAREAAVACDVFLSVGTSNIVEPAASLPWISATHGATVIVVNPTMEGQRKGPSILPIEGPAGVMLPRLIAEAFAGRRPRRQAE</sequence>
<keyword evidence="2 3" id="KW-0520">NAD</keyword>
<reference evidence="7" key="1">
    <citation type="submission" date="2006-03" db="EMBL/GenBank/DDBJ databases">
        <title>Complete genome sequence of Gemmatimonas aurantiaca T-27 that represents a novel phylum Gemmatimonadetes.</title>
        <authorList>
            <person name="Takasaki K."/>
            <person name="Ichikawa N."/>
            <person name="Miura H."/>
            <person name="Matsushita S."/>
            <person name="Watanabe Y."/>
            <person name="Oguchi A."/>
            <person name="Ankai A."/>
            <person name="Yashiro I."/>
            <person name="Takahashi M."/>
            <person name="Terui Y."/>
            <person name="Fukui S."/>
            <person name="Yokoyama H."/>
            <person name="Tanikawa S."/>
            <person name="Hanada S."/>
            <person name="Kamagata Y."/>
            <person name="Fujita N."/>
        </authorList>
    </citation>
    <scope>NUCLEOTIDE SEQUENCE [LARGE SCALE GENOMIC DNA]</scope>
    <source>
        <strain evidence="7">T-27 / DSM 14586 / JCM 11422 / NBRC 100505</strain>
    </source>
</reference>
<keyword evidence="6" id="KW-0378">Hydrolase</keyword>
<dbReference type="eggNOG" id="COG0846">
    <property type="taxonomic scope" value="Bacteria"/>
</dbReference>
<dbReference type="PROSITE" id="PS50305">
    <property type="entry name" value="SIRTUIN"/>
    <property type="match status" value="1"/>
</dbReference>
<accession>C1AAZ7</accession>
<keyword evidence="3 4" id="KW-0479">Metal-binding</keyword>
<dbReference type="PANTHER" id="PTHR11085">
    <property type="entry name" value="NAD-DEPENDENT PROTEIN DEACYLASE SIRTUIN-5, MITOCHONDRIAL-RELATED"/>
    <property type="match status" value="1"/>
</dbReference>
<dbReference type="InterPro" id="IPR050134">
    <property type="entry name" value="NAD-dep_sirtuin_deacylases"/>
</dbReference>
<dbReference type="GO" id="GO:0070403">
    <property type="term" value="F:NAD+ binding"/>
    <property type="evidence" value="ECO:0007669"/>
    <property type="project" value="UniProtKB-UniRule"/>
</dbReference>
<evidence type="ECO:0000313" key="7">
    <source>
        <dbReference type="Proteomes" id="UP000002209"/>
    </source>
</evidence>
<feature type="binding site" evidence="3">
    <location>
        <position position="142"/>
    </location>
    <ligand>
        <name>substrate</name>
    </ligand>
</feature>
<comment type="cofactor">
    <cofactor evidence="3">
        <name>Zn(2+)</name>
        <dbReference type="ChEBI" id="CHEBI:29105"/>
    </cofactor>
    <text evidence="3">Binds 1 zinc ion per subunit.</text>
</comment>
<feature type="domain" description="Deacetylase sirtuin-type" evidence="5">
    <location>
        <begin position="65"/>
        <end position="327"/>
    </location>
</feature>
<dbReference type="STRING" id="379066.GAU_2361"/>
<feature type="binding site" evidence="4">
    <location>
        <position position="223"/>
    </location>
    <ligand>
        <name>Zn(2+)</name>
        <dbReference type="ChEBI" id="CHEBI:29105"/>
    </ligand>
</feature>
<proteinExistence type="inferred from homology"/>
<dbReference type="KEGG" id="gau:GAU_2361"/>
<feature type="binding site" evidence="3">
    <location>
        <position position="139"/>
    </location>
    <ligand>
        <name>substrate</name>
    </ligand>
</feature>
<keyword evidence="7" id="KW-1185">Reference proteome</keyword>
<evidence type="ECO:0000259" key="5">
    <source>
        <dbReference type="PROSITE" id="PS50305"/>
    </source>
</evidence>
<feature type="binding site" evidence="4">
    <location>
        <position position="203"/>
    </location>
    <ligand>
        <name>Zn(2+)</name>
        <dbReference type="ChEBI" id="CHEBI:29105"/>
    </ligand>
</feature>
<dbReference type="GO" id="GO:0017136">
    <property type="term" value="F:histone deacetylase activity, NAD-dependent"/>
    <property type="evidence" value="ECO:0007669"/>
    <property type="project" value="TreeGrafter"/>
</dbReference>
<evidence type="ECO:0000256" key="2">
    <source>
        <dbReference type="ARBA" id="ARBA00023027"/>
    </source>
</evidence>
<dbReference type="GO" id="GO:0036055">
    <property type="term" value="F:protein-succinyllysine desuccinylase activity"/>
    <property type="evidence" value="ECO:0007669"/>
    <property type="project" value="UniProtKB-UniRule"/>
</dbReference>
<dbReference type="Gene3D" id="3.30.1600.10">
    <property type="entry name" value="SIR2/SIRT2 'Small Domain"/>
    <property type="match status" value="1"/>
</dbReference>
<evidence type="ECO:0000313" key="6">
    <source>
        <dbReference type="EMBL" id="BAH39403.1"/>
    </source>
</evidence>
<comment type="catalytic activity">
    <reaction evidence="3">
        <text>N(6)-succinyl-L-lysyl-[protein] + NAD(+) + H2O = 2''-O-succinyl-ADP-D-ribose + nicotinamide + L-lysyl-[protein]</text>
        <dbReference type="Rhea" id="RHEA:47668"/>
        <dbReference type="Rhea" id="RHEA-COMP:9752"/>
        <dbReference type="Rhea" id="RHEA-COMP:11877"/>
        <dbReference type="ChEBI" id="CHEBI:15377"/>
        <dbReference type="ChEBI" id="CHEBI:17154"/>
        <dbReference type="ChEBI" id="CHEBI:29969"/>
        <dbReference type="ChEBI" id="CHEBI:57540"/>
        <dbReference type="ChEBI" id="CHEBI:87830"/>
        <dbReference type="ChEBI" id="CHEBI:87832"/>
    </reaction>
</comment>
<dbReference type="InterPro" id="IPR003000">
    <property type="entry name" value="Sirtuin"/>
</dbReference>
<feature type="binding site" evidence="3">
    <location>
        <begin position="286"/>
        <end position="288"/>
    </location>
    <ligand>
        <name>NAD(+)</name>
        <dbReference type="ChEBI" id="CHEBI:57540"/>
    </ligand>
</feature>
<dbReference type="AlphaFoldDB" id="C1AAZ7"/>
<dbReference type="Gene3D" id="3.40.50.1220">
    <property type="entry name" value="TPP-binding domain"/>
    <property type="match status" value="1"/>
</dbReference>
<dbReference type="HOGENOM" id="CLU_023643_3_1_0"/>
<comment type="domain">
    <text evidence="3">2 residues (Tyr-139 and Arg-142) present in a large hydrophobic pocket are probably involved in substrate specificity. They are important for desuccinylation activity, but dispensable for deacetylation activity.</text>
</comment>
<dbReference type="EC" id="2.3.1.286" evidence="3"/>
<comment type="subcellular location">
    <subcellularLocation>
        <location evidence="3">Cytoplasm</location>
    </subcellularLocation>
</comment>
<feature type="binding site" evidence="3 4">
    <location>
        <position position="199"/>
    </location>
    <ligand>
        <name>Zn(2+)</name>
        <dbReference type="ChEBI" id="CHEBI:29105"/>
    </ligand>
</feature>
<dbReference type="Proteomes" id="UP000002209">
    <property type="component" value="Chromosome"/>
</dbReference>
<gene>
    <name evidence="6" type="primary">npdA</name>
    <name evidence="3" type="synonym">cobB</name>
    <name evidence="6" type="ordered locus">GAU_2361</name>
</gene>
<dbReference type="GO" id="GO:0008270">
    <property type="term" value="F:zinc ion binding"/>
    <property type="evidence" value="ECO:0007669"/>
    <property type="project" value="UniProtKB-UniRule"/>
</dbReference>
<evidence type="ECO:0000256" key="4">
    <source>
        <dbReference type="PROSITE-ProRule" id="PRU00236"/>
    </source>
</evidence>
<keyword evidence="3" id="KW-0963">Cytoplasm</keyword>
<comment type="similarity">
    <text evidence="3">Belongs to the sirtuin family. Class III subfamily.</text>
</comment>